<evidence type="ECO:0000313" key="1">
    <source>
        <dbReference type="EMBL" id="AMN31211.1"/>
    </source>
</evidence>
<dbReference type="RefSeq" id="WP_061429801.1">
    <property type="nucleotide sequence ID" value="NZ_CATNZX010000014.1"/>
</dbReference>
<proteinExistence type="predicted"/>
<sequence length="547" mass="64968">MIKLNEILDGYSNRISTIGSYYFLVSAVINRNKLNKFSEFTNEEFFNLTIQLLCFIFEKSLKRENCLKEDLYYFVESLNLNIYKKNISSDDISLLVGYLINRLTNNGKVYEFDYYDFNKETFDKYTVQLIQTEQIKLPNNNYVLSYSLTNKGYKLLLSTKEYDEMFHIELSQIIARVRIEKGDYAGAKEDIQNIIEALNIQYQKIDDYIKAIKNNIYYIKEVQSVDIFNDSMILLESEIKKYDELKKTVEGFILDKETCLNNNLIDNENYMLNIRKELSMMKSLIEGVDEAKHYSFKLINRIQAFRVEYSDIWKKLLKRGSSSKFSFKDVVQSRIESPNLNFSNLFSLYKPLFLPKVNNVFCINTPYQEQRIKNYNQNDKVIEYGFNSEDIDNSLEDNNKRIIEYNQSFYLNFIKELFYYGLKHIEFSTKEFLNYYLKEDRNKYIELTQNALLLRDLFLNICKLERVDLDIILEKIDTSTINSDRAFQIERIIDSMINCDENFIKIFKSISFKECVEEITINSEIDIENMTAIKLTVPNIKVTVEYK</sequence>
<dbReference type="Proteomes" id="UP000070260">
    <property type="component" value="Plasmid pJFP838A"/>
</dbReference>
<organism evidence="1 2">
    <name type="scientific">Clostridium perfringens</name>
    <dbReference type="NCBI Taxonomy" id="1502"/>
    <lineage>
        <taxon>Bacteria</taxon>
        <taxon>Bacillati</taxon>
        <taxon>Bacillota</taxon>
        <taxon>Clostridia</taxon>
        <taxon>Eubacteriales</taxon>
        <taxon>Clostridiaceae</taxon>
        <taxon>Clostridium</taxon>
    </lineage>
</organism>
<evidence type="ECO:0000313" key="2">
    <source>
        <dbReference type="Proteomes" id="UP000070260"/>
    </source>
</evidence>
<reference evidence="1 2" key="1">
    <citation type="journal article" date="2016" name="PLoS ONE">
        <title>Plasmid Characterization and Chromosome Analysis of Two netF+ Clostridium perfringens Isolates Associated with Foal and Canine Necrotizing Enteritis.</title>
        <authorList>
            <person name="Mehdizadeh Gohari I."/>
            <person name="Kropinski A.M."/>
            <person name="Weese S.J."/>
            <person name="Parreira V.R."/>
            <person name="Whitehead A.E."/>
            <person name="Boerlin P."/>
            <person name="Prescott J.F."/>
        </authorList>
    </citation>
    <scope>NUCLEOTIDE SEQUENCE [LARGE SCALE GENOMIC DNA]</scope>
    <source>
        <strain evidence="1 2">JP838</strain>
        <plasmid evidence="2">Plasmid pJFP838A</plasmid>
    </source>
</reference>
<dbReference type="EMBL" id="CP013615">
    <property type="protein sequence ID" value="AMN31211.1"/>
    <property type="molecule type" value="Genomic_DNA"/>
</dbReference>
<dbReference type="PATRIC" id="fig|1502.177.peg.3504"/>
<dbReference type="OrthoDB" id="1643270at2"/>
<keyword evidence="1" id="KW-0614">Plasmid</keyword>
<protein>
    <submittedName>
        <fullName evidence="1">Uncharacterized protein</fullName>
    </submittedName>
</protein>
<gene>
    <name evidence="1" type="ORF">JFP838_pA0295</name>
</gene>
<name>A0A140GRQ2_CLOPF</name>
<accession>A0A140GRQ2</accession>
<geneLocation type="plasmid" evidence="1 2">
    <name>pJFP838A</name>
</geneLocation>
<dbReference type="AlphaFoldDB" id="A0A140GRQ2"/>